<evidence type="ECO:0000256" key="2">
    <source>
        <dbReference type="ARBA" id="ARBA00022723"/>
    </source>
</evidence>
<dbReference type="InterPro" id="IPR006913">
    <property type="entry name" value="CENP-V/GFA"/>
</dbReference>
<dbReference type="Proteomes" id="UP000327179">
    <property type="component" value="Chromosome"/>
</dbReference>
<keyword evidence="2" id="KW-0479">Metal-binding</keyword>
<dbReference type="SUPFAM" id="SSF51316">
    <property type="entry name" value="Mss4-like"/>
    <property type="match status" value="1"/>
</dbReference>
<dbReference type="PROSITE" id="PS51891">
    <property type="entry name" value="CENP_V_GFA"/>
    <property type="match status" value="1"/>
</dbReference>
<evidence type="ECO:0000313" key="7">
    <source>
        <dbReference type="Proteomes" id="UP000327179"/>
    </source>
</evidence>
<evidence type="ECO:0000313" key="6">
    <source>
        <dbReference type="EMBL" id="QEY60616.1"/>
    </source>
</evidence>
<dbReference type="EMBL" id="CP043311">
    <property type="protein sequence ID" value="QEY60616.1"/>
    <property type="molecule type" value="Genomic_DNA"/>
</dbReference>
<sequence>MSELHTGGCHCGQLRYSVEAPLTDVAHCHCSICRRTTGGIVTTWATVPLASFRWTAGTPAEYASSAGCIRYFCANCGSQLAFFTQLAPDTLDLTVATLDRPEVVPPDRHIWVKSRLPWLHLDPQLPEEDEEQL</sequence>
<keyword evidence="7" id="KW-1185">Reference proteome</keyword>
<evidence type="ECO:0000256" key="3">
    <source>
        <dbReference type="ARBA" id="ARBA00022833"/>
    </source>
</evidence>
<name>A0A5J6QIG8_9GAMM</name>
<reference evidence="6 7" key="1">
    <citation type="submission" date="2019-08" db="EMBL/GenBank/DDBJ databases">
        <title>Whole-genome Sequencing of e-waste polymer degrading bacterium Pseudomonas sp. strain PE08.</title>
        <authorList>
            <person name="Kirdat K."/>
            <person name="Debbarma P."/>
            <person name="Narawade N."/>
            <person name="Suyal D."/>
            <person name="Thorat V."/>
            <person name="Shouche Y."/>
            <person name="Goel R."/>
            <person name="Yadav A."/>
        </authorList>
    </citation>
    <scope>NUCLEOTIDE SEQUENCE [LARGE SCALE GENOMIC DNA]</scope>
    <source>
        <strain evidence="6 7">PE08</strain>
    </source>
</reference>
<keyword evidence="3" id="KW-0862">Zinc</keyword>
<gene>
    <name evidence="6" type="ORF">FXN65_00610</name>
</gene>
<dbReference type="PANTHER" id="PTHR33337">
    <property type="entry name" value="GFA DOMAIN-CONTAINING PROTEIN"/>
    <property type="match status" value="1"/>
</dbReference>
<evidence type="ECO:0000256" key="4">
    <source>
        <dbReference type="ARBA" id="ARBA00023239"/>
    </source>
</evidence>
<evidence type="ECO:0000259" key="5">
    <source>
        <dbReference type="PROSITE" id="PS51891"/>
    </source>
</evidence>
<dbReference type="KEGG" id="plal:FXN65_00610"/>
<dbReference type="InterPro" id="IPR011057">
    <property type="entry name" value="Mss4-like_sf"/>
</dbReference>
<proteinExistence type="inferred from homology"/>
<accession>A0A5J6QIG8</accession>
<comment type="similarity">
    <text evidence="1">Belongs to the Gfa family.</text>
</comment>
<dbReference type="AlphaFoldDB" id="A0A5J6QIG8"/>
<organism evidence="6 7">
    <name type="scientific">Metapseudomonas lalkuanensis</name>
    <dbReference type="NCBI Taxonomy" id="2604832"/>
    <lineage>
        <taxon>Bacteria</taxon>
        <taxon>Pseudomonadati</taxon>
        <taxon>Pseudomonadota</taxon>
        <taxon>Gammaproteobacteria</taxon>
        <taxon>Pseudomonadales</taxon>
        <taxon>Pseudomonadaceae</taxon>
        <taxon>Metapseudomonas</taxon>
    </lineage>
</organism>
<keyword evidence="4" id="KW-0456">Lyase</keyword>
<protein>
    <submittedName>
        <fullName evidence="6">GFA family protein</fullName>
    </submittedName>
</protein>
<dbReference type="Pfam" id="PF04828">
    <property type="entry name" value="GFA"/>
    <property type="match status" value="1"/>
</dbReference>
<dbReference type="GO" id="GO:0016846">
    <property type="term" value="F:carbon-sulfur lyase activity"/>
    <property type="evidence" value="ECO:0007669"/>
    <property type="project" value="InterPro"/>
</dbReference>
<dbReference type="PANTHER" id="PTHR33337:SF40">
    <property type="entry name" value="CENP-V_GFA DOMAIN-CONTAINING PROTEIN-RELATED"/>
    <property type="match status" value="1"/>
</dbReference>
<evidence type="ECO:0000256" key="1">
    <source>
        <dbReference type="ARBA" id="ARBA00005495"/>
    </source>
</evidence>
<feature type="domain" description="CENP-V/GFA" evidence="5">
    <location>
        <begin position="5"/>
        <end position="112"/>
    </location>
</feature>
<dbReference type="Gene3D" id="3.90.1590.10">
    <property type="entry name" value="glutathione-dependent formaldehyde- activating enzyme (gfa)"/>
    <property type="match status" value="1"/>
</dbReference>
<dbReference type="GO" id="GO:0046872">
    <property type="term" value="F:metal ion binding"/>
    <property type="evidence" value="ECO:0007669"/>
    <property type="project" value="UniProtKB-KW"/>
</dbReference>
<dbReference type="RefSeq" id="WP_151131170.1">
    <property type="nucleotide sequence ID" value="NZ_CP043311.1"/>
</dbReference>